<proteinExistence type="predicted"/>
<dbReference type="RefSeq" id="WP_022126393.1">
    <property type="nucleotide sequence ID" value="NZ_CATZZN010000001.1"/>
</dbReference>
<dbReference type="AlphaFoldDB" id="A0A412GGG0"/>
<feature type="signal peptide" evidence="1">
    <location>
        <begin position="1"/>
        <end position="23"/>
    </location>
</feature>
<reference evidence="2 3" key="1">
    <citation type="submission" date="2018-08" db="EMBL/GenBank/DDBJ databases">
        <title>A genome reference for cultivated species of the human gut microbiota.</title>
        <authorList>
            <person name="Zou Y."/>
            <person name="Xue W."/>
            <person name="Luo G."/>
        </authorList>
    </citation>
    <scope>NUCLEOTIDE SEQUENCE [LARGE SCALE GENOMIC DNA]</scope>
    <source>
        <strain evidence="2 3">AF24-2</strain>
    </source>
</reference>
<name>A0A412GGG0_9BACT</name>
<comment type="caution">
    <text evidence="2">The sequence shown here is derived from an EMBL/GenBank/DDBJ whole genome shotgun (WGS) entry which is preliminary data.</text>
</comment>
<evidence type="ECO:0008006" key="4">
    <source>
        <dbReference type="Google" id="ProtNLM"/>
    </source>
</evidence>
<protein>
    <recommendedName>
        <fullName evidence="4">Tetratricopeptide repeat protein</fullName>
    </recommendedName>
</protein>
<gene>
    <name evidence="2" type="ORF">DWY20_10925</name>
</gene>
<keyword evidence="1" id="KW-0732">Signal</keyword>
<dbReference type="Pfam" id="PF19867">
    <property type="entry name" value="DUF6340"/>
    <property type="match status" value="1"/>
</dbReference>
<dbReference type="GeneID" id="79859681"/>
<feature type="chain" id="PRO_5019039831" description="Tetratricopeptide repeat protein" evidence="1">
    <location>
        <begin position="24"/>
        <end position="329"/>
    </location>
</feature>
<evidence type="ECO:0000256" key="1">
    <source>
        <dbReference type="SAM" id="SignalP"/>
    </source>
</evidence>
<sequence length="329" mass="36968">MMKIYTLCAVALMCCLASCSSIQTLTFDQLCPATVNFPERVRNVAVVNNMPATPEAKRTLLTLGEMNGNGKKSAEMLASSLADSKYFNQVMICDSALNDTHFAGRRILTQKEVQQLAGELDADLIFSLDQVGIQTERDELVYPGIAASWPVIKAKVTPVLSIYLPERERPIQVIAKTDSLQWDAGLAPSDRQMQEEAASYAAYMLTQMLVPYWKQTERIYYDGGCVEMRDAAVCVRENDWQGAYDLWKSLFDHSKSNKLKIKSAFNLALASEMQGDLPQAEKWMKEVEKRVTAGSDEEAVWKFYAAQLAERSKDFPYLNAQMGRFGNKF</sequence>
<dbReference type="InterPro" id="IPR045921">
    <property type="entry name" value="DUF6340"/>
</dbReference>
<evidence type="ECO:0000313" key="3">
    <source>
        <dbReference type="Proteomes" id="UP000285864"/>
    </source>
</evidence>
<keyword evidence="3" id="KW-1185">Reference proteome</keyword>
<evidence type="ECO:0000313" key="2">
    <source>
        <dbReference type="EMBL" id="RGR93870.1"/>
    </source>
</evidence>
<dbReference type="EMBL" id="QRUU01000050">
    <property type="protein sequence ID" value="RGR93870.1"/>
    <property type="molecule type" value="Genomic_DNA"/>
</dbReference>
<accession>A0A412GGG0</accession>
<dbReference type="Proteomes" id="UP000285864">
    <property type="component" value="Unassembled WGS sequence"/>
</dbReference>
<organism evidence="2 3">
    <name type="scientific">Phocaeicola coprocola</name>
    <dbReference type="NCBI Taxonomy" id="310298"/>
    <lineage>
        <taxon>Bacteria</taxon>
        <taxon>Pseudomonadati</taxon>
        <taxon>Bacteroidota</taxon>
        <taxon>Bacteroidia</taxon>
        <taxon>Bacteroidales</taxon>
        <taxon>Bacteroidaceae</taxon>
        <taxon>Phocaeicola</taxon>
    </lineage>
</organism>